<dbReference type="EMBL" id="AP006619">
    <property type="protein sequence ID" value="BAD60664.1"/>
    <property type="molecule type" value="Genomic_DNA"/>
</dbReference>
<geneLocation type="plasmid" evidence="9 10">
    <name>pNF1</name>
</geneLocation>
<dbReference type="CDD" id="cd01127">
    <property type="entry name" value="TrwB_TraG_TraD_VirD4"/>
    <property type="match status" value="1"/>
</dbReference>
<proteinExistence type="predicted"/>
<dbReference type="HOGENOM" id="CLU_029028_2_0_11"/>
<evidence type="ECO:0000256" key="7">
    <source>
        <dbReference type="SAM" id="Phobius"/>
    </source>
</evidence>
<accession>Q5YMC7</accession>
<feature type="domain" description="TraD/TraG TraM recognition site" evidence="8">
    <location>
        <begin position="385"/>
        <end position="504"/>
    </location>
</feature>
<keyword evidence="3 7" id="KW-0812">Transmembrane</keyword>
<reference evidence="9 10" key="1">
    <citation type="journal article" date="2004" name="Proc. Natl. Acad. Sci. U.S.A.">
        <title>The complete genomic sequence of Nocardia farcinica IFM 10152.</title>
        <authorList>
            <person name="Ishikawa J."/>
            <person name="Yamashita A."/>
            <person name="Mikami Y."/>
            <person name="Hoshino Y."/>
            <person name="Kurita H."/>
            <person name="Hotta K."/>
            <person name="Shiba T."/>
            <person name="Hattori M."/>
        </authorList>
    </citation>
    <scope>NUCLEOTIDE SEQUENCE [LARGE SCALE GENOMIC DNA]</scope>
    <source>
        <strain evidence="9 10">IFM 10152</strain>
        <plasmid evidence="10">Plasmid pNF1</plasmid>
    </source>
</reference>
<evidence type="ECO:0000256" key="3">
    <source>
        <dbReference type="ARBA" id="ARBA00022692"/>
    </source>
</evidence>
<comment type="subcellular location">
    <subcellularLocation>
        <location evidence="1">Cell membrane</location>
        <topology evidence="1">Multi-pass membrane protein</topology>
    </subcellularLocation>
</comment>
<feature type="transmembrane region" description="Helical" evidence="7">
    <location>
        <begin position="34"/>
        <end position="56"/>
    </location>
</feature>
<evidence type="ECO:0000313" key="9">
    <source>
        <dbReference type="EMBL" id="BAD60664.1"/>
    </source>
</evidence>
<dbReference type="SUPFAM" id="SSF52540">
    <property type="entry name" value="P-loop containing nucleoside triphosphate hydrolases"/>
    <property type="match status" value="1"/>
</dbReference>
<keyword evidence="10" id="KW-1185">Reference proteome</keyword>
<sequence length="575" mass="62500">MMGDSALAWVWISVLVVGGICYGVYRIHEQGTSWLVIGLVGALLCLLLAALAWVVWKAWPTETPETLLRDRKQIPDMLGKKAAERGVGLRASIESAKGVSMRELAPLIGRLKGKSVYASYEDFTIVMMGPRSNKTSAVAVPRILSAPGAVIATSNKPDLWILTGALRKDVGPVYVFDPSQIAYAAQTWWWNILSGITTLRDAKKVAEHFIEENRGGGSGQNEDPFFAPTGKNLLSWALLAASLSGRTMRDVLDWIDTYSDKPIDILHQHGNRRAANAFAAVLDLPAETRGGVFGEAQTALASIQDEETLRWITPPNTWEQPTTEKITELDLWSLFAYEDGKAPTLYLMTQEGSGSAGAVIAAMVAKIFELGDLAASAHGGRVDPPLTLVLDECANICKIKRLPNLASHLGSKSMCVTAIFQSEAQVISTWGADDAAALWGASTVRILGAGLQDEPFLRKISGLVGQYKPRERRRSHGPGGVTTSNDRGSLEPIMPVEEIAAMKKRNALLIRQESRPVLIDLIPWYTEPDKGDVERVRDEATKEVQNAAIEHLGPANPVAKALRRRLDEQAKASAA</sequence>
<evidence type="ECO:0000256" key="2">
    <source>
        <dbReference type="ARBA" id="ARBA00022475"/>
    </source>
</evidence>
<dbReference type="PANTHER" id="PTHR37937">
    <property type="entry name" value="CONJUGATIVE TRANSFER: DNA TRANSPORT"/>
    <property type="match status" value="1"/>
</dbReference>
<organism evidence="9 10">
    <name type="scientific">Nocardia farcinica (strain IFM 10152)</name>
    <dbReference type="NCBI Taxonomy" id="247156"/>
    <lineage>
        <taxon>Bacteria</taxon>
        <taxon>Bacillati</taxon>
        <taxon>Actinomycetota</taxon>
        <taxon>Actinomycetes</taxon>
        <taxon>Mycobacteriales</taxon>
        <taxon>Nocardiaceae</taxon>
        <taxon>Nocardia</taxon>
    </lineage>
</organism>
<evidence type="ECO:0000259" key="8">
    <source>
        <dbReference type="Pfam" id="PF12696"/>
    </source>
</evidence>
<dbReference type="AlphaFoldDB" id="Q5YMC7"/>
<feature type="region of interest" description="Disordered" evidence="6">
    <location>
        <begin position="468"/>
        <end position="489"/>
    </location>
</feature>
<evidence type="ECO:0000256" key="6">
    <source>
        <dbReference type="SAM" id="MobiDB-lite"/>
    </source>
</evidence>
<feature type="transmembrane region" description="Helical" evidence="7">
    <location>
        <begin position="6"/>
        <end position="25"/>
    </location>
</feature>
<dbReference type="Gene3D" id="3.40.50.300">
    <property type="entry name" value="P-loop containing nucleotide triphosphate hydrolases"/>
    <property type="match status" value="1"/>
</dbReference>
<keyword evidence="2" id="KW-1003">Cell membrane</keyword>
<evidence type="ECO:0000256" key="5">
    <source>
        <dbReference type="ARBA" id="ARBA00023136"/>
    </source>
</evidence>
<evidence type="ECO:0000256" key="1">
    <source>
        <dbReference type="ARBA" id="ARBA00004651"/>
    </source>
</evidence>
<dbReference type="eggNOG" id="COG3505">
    <property type="taxonomic scope" value="Bacteria"/>
</dbReference>
<name>Q5YMC7_NOCFA</name>
<keyword evidence="9" id="KW-0614">Plasmid</keyword>
<dbReference type="KEGG" id="nfa:PNF1_1390"/>
<evidence type="ECO:0000313" key="10">
    <source>
        <dbReference type="Proteomes" id="UP000006820"/>
    </source>
</evidence>
<protein>
    <recommendedName>
        <fullName evidence="8">TraD/TraG TraM recognition site domain-containing protein</fullName>
    </recommendedName>
</protein>
<dbReference type="InterPro" id="IPR027417">
    <property type="entry name" value="P-loop_NTPase"/>
</dbReference>
<keyword evidence="5 7" id="KW-0472">Membrane</keyword>
<dbReference type="Proteomes" id="UP000006820">
    <property type="component" value="Plasmid pNF1"/>
</dbReference>
<dbReference type="InterPro" id="IPR032689">
    <property type="entry name" value="TraG-D_C"/>
</dbReference>
<dbReference type="GO" id="GO:0005886">
    <property type="term" value="C:plasma membrane"/>
    <property type="evidence" value="ECO:0007669"/>
    <property type="project" value="UniProtKB-SubCell"/>
</dbReference>
<keyword evidence="4 7" id="KW-1133">Transmembrane helix</keyword>
<dbReference type="Pfam" id="PF12696">
    <property type="entry name" value="TraG-D_C"/>
    <property type="match status" value="1"/>
</dbReference>
<dbReference type="InterPro" id="IPR051539">
    <property type="entry name" value="T4SS-coupling_protein"/>
</dbReference>
<evidence type="ECO:0000256" key="4">
    <source>
        <dbReference type="ARBA" id="ARBA00022989"/>
    </source>
</evidence>
<gene>
    <name evidence="9" type="ordered locus">PNF1_1390</name>
</gene>
<dbReference type="PANTHER" id="PTHR37937:SF1">
    <property type="entry name" value="CONJUGATIVE TRANSFER: DNA TRANSPORT"/>
    <property type="match status" value="1"/>
</dbReference>